<dbReference type="OrthoDB" id="9802453at2"/>
<evidence type="ECO:0000256" key="1">
    <source>
        <dbReference type="ARBA" id="ARBA00008748"/>
    </source>
</evidence>
<dbReference type="EMBL" id="MCIF01000002">
    <property type="protein sequence ID" value="RAQ94891.1"/>
    <property type="molecule type" value="Genomic_DNA"/>
</dbReference>
<dbReference type="PANTHER" id="PTHR21060:SF15">
    <property type="entry name" value="ACETATE KINASE-RELATED"/>
    <property type="match status" value="1"/>
</dbReference>
<comment type="pathway">
    <text evidence="6">Metabolic intermediate biosynthesis; acetyl-CoA biosynthesis; acetyl-CoA from acetate: step 1/2.</text>
</comment>
<dbReference type="GO" id="GO:0006083">
    <property type="term" value="P:acetate metabolic process"/>
    <property type="evidence" value="ECO:0007669"/>
    <property type="project" value="TreeGrafter"/>
</dbReference>
<dbReference type="EC" id="2.7.2.1" evidence="6"/>
<dbReference type="CDD" id="cd24010">
    <property type="entry name" value="ASKHA_NBD_AcK_PK"/>
    <property type="match status" value="1"/>
</dbReference>
<dbReference type="InterPro" id="IPR043129">
    <property type="entry name" value="ATPase_NBD"/>
</dbReference>
<keyword evidence="5 6" id="KW-0067">ATP-binding</keyword>
<dbReference type="Gene3D" id="3.30.420.40">
    <property type="match status" value="2"/>
</dbReference>
<dbReference type="InterPro" id="IPR023865">
    <property type="entry name" value="Aliphatic_acid_kinase_CS"/>
</dbReference>
<evidence type="ECO:0000256" key="7">
    <source>
        <dbReference type="RuleBase" id="RU003835"/>
    </source>
</evidence>
<dbReference type="PROSITE" id="PS01076">
    <property type="entry name" value="ACETATE_KINASE_2"/>
    <property type="match status" value="1"/>
</dbReference>
<dbReference type="AlphaFoldDB" id="A0A328VDK3"/>
<dbReference type="InterPro" id="IPR004372">
    <property type="entry name" value="Ac/propionate_kinase"/>
</dbReference>
<proteinExistence type="inferred from homology"/>
<dbReference type="Pfam" id="PF00871">
    <property type="entry name" value="Acetate_kinase"/>
    <property type="match status" value="1"/>
</dbReference>
<dbReference type="GO" id="GO:0005737">
    <property type="term" value="C:cytoplasm"/>
    <property type="evidence" value="ECO:0007669"/>
    <property type="project" value="UniProtKB-SubCell"/>
</dbReference>
<dbReference type="NCBIfam" id="TIGR00016">
    <property type="entry name" value="ackA"/>
    <property type="match status" value="1"/>
</dbReference>
<feature type="binding site" evidence="6">
    <location>
        <position position="390"/>
    </location>
    <ligand>
        <name>Mg(2+)</name>
        <dbReference type="ChEBI" id="CHEBI:18420"/>
    </ligand>
</feature>
<dbReference type="PIRSF" id="PIRSF000722">
    <property type="entry name" value="Acetate_prop_kin"/>
    <property type="match status" value="1"/>
</dbReference>
<reference evidence="8 9" key="1">
    <citation type="submission" date="2016-08" db="EMBL/GenBank/DDBJ databases">
        <title>Analysis of Carbohydrate Active Enzymes in Thermogemmatispora T81 Reveals Carbohydrate Degradation Ability.</title>
        <authorList>
            <person name="Tomazini A."/>
            <person name="Lal S."/>
            <person name="Stott M."/>
            <person name="Henrissat B."/>
            <person name="Polikarpov I."/>
            <person name="Sparling R."/>
            <person name="Levin D.B."/>
        </authorList>
    </citation>
    <scope>NUCLEOTIDE SEQUENCE [LARGE SCALE GENOMIC DNA]</scope>
    <source>
        <strain evidence="8 9">T81</strain>
    </source>
</reference>
<evidence type="ECO:0000256" key="6">
    <source>
        <dbReference type="HAMAP-Rule" id="MF_00020"/>
    </source>
</evidence>
<feature type="binding site" evidence="6">
    <location>
        <begin position="337"/>
        <end position="341"/>
    </location>
    <ligand>
        <name>ATP</name>
        <dbReference type="ChEBI" id="CHEBI:30616"/>
    </ligand>
</feature>
<accession>A0A328VDK3</accession>
<comment type="similarity">
    <text evidence="1 6 7">Belongs to the acetokinase family.</text>
</comment>
<sequence>MKILVFNAGSSSQKTRLYEVQAPLPAEAPPPIWEASADWSHEPGKTELVIRSASGQEERETLPTSERPAVLKHILQSLSHGSTGSIERNEEIGVVGHRVVHGGAYYREPALITPELKTTIERLQILAPSHNRASLEAIAAAEEAFPQAQQIAVFDTAFHSHMPLPAQIYPGPYEWFAQGLRRYGFHGLSHQYCARRAAQLLGRDLTSLRLITCHLGNGCSLAAILGGESIETTMGFTPMEGLMMGTRSGSIDPGLLLYLLRHAGYSADDLDRILNRESGLMGISGLSGDMRIILQARAEGNRRARLAFNTFVHRLRLQIGAMLAVLGGIDALVFTGGIGEHAPEVRAAACETLGFLGLAIDASRNADPGGDADIASPHSAVRVLVVQTQEDWMIAEACWHLLKQRAQT</sequence>
<feature type="binding site" evidence="6">
    <location>
        <begin position="289"/>
        <end position="291"/>
    </location>
    <ligand>
        <name>ATP</name>
        <dbReference type="ChEBI" id="CHEBI:30616"/>
    </ligand>
</feature>
<dbReference type="Proteomes" id="UP000248706">
    <property type="component" value="Unassembled WGS sequence"/>
</dbReference>
<evidence type="ECO:0000256" key="5">
    <source>
        <dbReference type="ARBA" id="ARBA00022840"/>
    </source>
</evidence>
<dbReference type="PANTHER" id="PTHR21060">
    <property type="entry name" value="ACETATE KINASE"/>
    <property type="match status" value="1"/>
</dbReference>
<comment type="cofactor">
    <cofactor evidence="6">
        <name>Mg(2+)</name>
        <dbReference type="ChEBI" id="CHEBI:18420"/>
    </cofactor>
    <cofactor evidence="6">
        <name>Mn(2+)</name>
        <dbReference type="ChEBI" id="CHEBI:29035"/>
    </cofactor>
    <text evidence="6">Mg(2+). Can also accept Mn(2+).</text>
</comment>
<dbReference type="GO" id="GO:0000287">
    <property type="term" value="F:magnesium ion binding"/>
    <property type="evidence" value="ECO:0007669"/>
    <property type="project" value="UniProtKB-UniRule"/>
</dbReference>
<protein>
    <recommendedName>
        <fullName evidence="6">Acetate kinase</fullName>
        <ecNumber evidence="6">2.7.2.1</ecNumber>
    </recommendedName>
    <alternativeName>
        <fullName evidence="6">Acetokinase</fullName>
    </alternativeName>
</protein>
<evidence type="ECO:0000256" key="3">
    <source>
        <dbReference type="ARBA" id="ARBA00022741"/>
    </source>
</evidence>
<keyword evidence="6" id="KW-0963">Cytoplasm</keyword>
<feature type="binding site" evidence="6">
    <location>
        <position position="14"/>
    </location>
    <ligand>
        <name>ATP</name>
        <dbReference type="ChEBI" id="CHEBI:30616"/>
    </ligand>
</feature>
<dbReference type="UniPathway" id="UPA00340">
    <property type="reaction ID" value="UER00458"/>
</dbReference>
<keyword evidence="6" id="KW-0460">Magnesium</keyword>
<dbReference type="RefSeq" id="WP_112427161.1">
    <property type="nucleotide sequence ID" value="NZ_MCIF01000002.1"/>
</dbReference>
<dbReference type="GO" id="GO:0005524">
    <property type="term" value="F:ATP binding"/>
    <property type="evidence" value="ECO:0007669"/>
    <property type="project" value="UniProtKB-KW"/>
</dbReference>
<dbReference type="SUPFAM" id="SSF53067">
    <property type="entry name" value="Actin-like ATPase domain"/>
    <property type="match status" value="2"/>
</dbReference>
<feature type="binding site" evidence="6">
    <location>
        <position position="7"/>
    </location>
    <ligand>
        <name>Mg(2+)</name>
        <dbReference type="ChEBI" id="CHEBI:18420"/>
    </ligand>
</feature>
<gene>
    <name evidence="6" type="primary">ackA</name>
    <name evidence="8" type="ORF">A4R35_05035</name>
</gene>
<keyword evidence="9" id="KW-1185">Reference proteome</keyword>
<comment type="subcellular location">
    <subcellularLocation>
        <location evidence="6">Cytoplasm</location>
    </subcellularLocation>
</comment>
<organism evidence="8 9">
    <name type="scientific">Thermogemmatispora tikiterensis</name>
    <dbReference type="NCBI Taxonomy" id="1825093"/>
    <lineage>
        <taxon>Bacteria</taxon>
        <taxon>Bacillati</taxon>
        <taxon>Chloroflexota</taxon>
        <taxon>Ktedonobacteria</taxon>
        <taxon>Thermogemmatisporales</taxon>
        <taxon>Thermogemmatisporaceae</taxon>
        <taxon>Thermogemmatispora</taxon>
    </lineage>
</organism>
<name>A0A328VDK3_9CHLR</name>
<feature type="binding site" evidence="6">
    <location>
        <begin position="214"/>
        <end position="218"/>
    </location>
    <ligand>
        <name>ATP</name>
        <dbReference type="ChEBI" id="CHEBI:30616"/>
    </ligand>
</feature>
<dbReference type="HAMAP" id="MF_00020">
    <property type="entry name" value="Acetate_kinase"/>
    <property type="match status" value="1"/>
</dbReference>
<dbReference type="GO" id="GO:0006085">
    <property type="term" value="P:acetyl-CoA biosynthetic process"/>
    <property type="evidence" value="ECO:0007669"/>
    <property type="project" value="UniProtKB-UniRule"/>
</dbReference>
<evidence type="ECO:0000256" key="2">
    <source>
        <dbReference type="ARBA" id="ARBA00022679"/>
    </source>
</evidence>
<keyword evidence="4 6" id="KW-0418">Kinase</keyword>
<comment type="subunit">
    <text evidence="6">Homodimer.</text>
</comment>
<dbReference type="InterPro" id="IPR000890">
    <property type="entry name" value="Aliphatic_acid_kin_short-chain"/>
</dbReference>
<dbReference type="GO" id="GO:0008776">
    <property type="term" value="F:acetate kinase activity"/>
    <property type="evidence" value="ECO:0007669"/>
    <property type="project" value="UniProtKB-UniRule"/>
</dbReference>
<feature type="active site" description="Proton donor/acceptor" evidence="6">
    <location>
        <position position="155"/>
    </location>
</feature>
<feature type="site" description="Transition state stabilizer" evidence="6">
    <location>
        <position position="186"/>
    </location>
</feature>
<feature type="binding site" evidence="6">
    <location>
        <position position="98"/>
    </location>
    <ligand>
        <name>substrate</name>
    </ligand>
</feature>
<dbReference type="PRINTS" id="PR00471">
    <property type="entry name" value="ACETATEKNASE"/>
</dbReference>
<evidence type="ECO:0000313" key="8">
    <source>
        <dbReference type="EMBL" id="RAQ94891.1"/>
    </source>
</evidence>
<evidence type="ECO:0000256" key="4">
    <source>
        <dbReference type="ARBA" id="ARBA00022777"/>
    </source>
</evidence>
<comment type="caution">
    <text evidence="8">The sequence shown here is derived from an EMBL/GenBank/DDBJ whole genome shotgun (WGS) entry which is preliminary data.</text>
</comment>
<keyword evidence="2 6" id="KW-0808">Transferase</keyword>
<keyword evidence="6" id="KW-0479">Metal-binding</keyword>
<comment type="function">
    <text evidence="6">Catalyzes the formation of acetyl phosphate from acetate and ATP. Can also catalyze the reverse reaction.</text>
</comment>
<comment type="catalytic activity">
    <reaction evidence="6">
        <text>acetate + ATP = acetyl phosphate + ADP</text>
        <dbReference type="Rhea" id="RHEA:11352"/>
        <dbReference type="ChEBI" id="CHEBI:22191"/>
        <dbReference type="ChEBI" id="CHEBI:30089"/>
        <dbReference type="ChEBI" id="CHEBI:30616"/>
        <dbReference type="ChEBI" id="CHEBI:456216"/>
        <dbReference type="EC" id="2.7.2.1"/>
    </reaction>
</comment>
<feature type="site" description="Transition state stabilizer" evidence="6">
    <location>
        <position position="247"/>
    </location>
</feature>
<evidence type="ECO:0000313" key="9">
    <source>
        <dbReference type="Proteomes" id="UP000248706"/>
    </source>
</evidence>
<keyword evidence="3 6" id="KW-0547">Nucleotide-binding</keyword>